<proteinExistence type="predicted"/>
<dbReference type="Gene3D" id="2.80.10.50">
    <property type="match status" value="1"/>
</dbReference>
<dbReference type="Pfam" id="PF00652">
    <property type="entry name" value="Ricin_B_lectin"/>
    <property type="match status" value="1"/>
</dbReference>
<dbReference type="AlphaFoldDB" id="A0A239GT70"/>
<keyword evidence="4" id="KW-1185">Reference proteome</keyword>
<dbReference type="EMBL" id="FZNR01000022">
    <property type="protein sequence ID" value="SNS72042.1"/>
    <property type="molecule type" value="Genomic_DNA"/>
</dbReference>
<dbReference type="InterPro" id="IPR035992">
    <property type="entry name" value="Ricin_B-like_lectins"/>
</dbReference>
<dbReference type="CDD" id="cd00161">
    <property type="entry name" value="beta-trefoil_Ricin-like"/>
    <property type="match status" value="1"/>
</dbReference>
<accession>A0A239GT70</accession>
<keyword evidence="1" id="KW-0732">Signal</keyword>
<dbReference type="GO" id="GO:0030246">
    <property type="term" value="F:carbohydrate binding"/>
    <property type="evidence" value="ECO:0007669"/>
    <property type="project" value="UniProtKB-KW"/>
</dbReference>
<organism evidence="3 4">
    <name type="scientific">Actinoplanes regularis</name>
    <dbReference type="NCBI Taxonomy" id="52697"/>
    <lineage>
        <taxon>Bacteria</taxon>
        <taxon>Bacillati</taxon>
        <taxon>Actinomycetota</taxon>
        <taxon>Actinomycetes</taxon>
        <taxon>Micromonosporales</taxon>
        <taxon>Micromonosporaceae</taxon>
        <taxon>Actinoplanes</taxon>
    </lineage>
</organism>
<keyword evidence="3" id="KW-0430">Lectin</keyword>
<dbReference type="SUPFAM" id="SSF50370">
    <property type="entry name" value="Ricin B-like lectins"/>
    <property type="match status" value="1"/>
</dbReference>
<dbReference type="OrthoDB" id="3296510at2"/>
<gene>
    <name evidence="3" type="ORF">SAMN06264365_12247</name>
</gene>
<evidence type="ECO:0000259" key="2">
    <source>
        <dbReference type="Pfam" id="PF00652"/>
    </source>
</evidence>
<reference evidence="3 4" key="1">
    <citation type="submission" date="2017-06" db="EMBL/GenBank/DDBJ databases">
        <authorList>
            <person name="Kim H.J."/>
            <person name="Triplett B.A."/>
        </authorList>
    </citation>
    <scope>NUCLEOTIDE SEQUENCE [LARGE SCALE GENOMIC DNA]</scope>
    <source>
        <strain evidence="3 4">DSM 43151</strain>
    </source>
</reference>
<name>A0A239GT70_9ACTN</name>
<evidence type="ECO:0000256" key="1">
    <source>
        <dbReference type="SAM" id="SignalP"/>
    </source>
</evidence>
<dbReference type="RefSeq" id="WP_089297847.1">
    <property type="nucleotide sequence ID" value="NZ_BOMU01000100.1"/>
</dbReference>
<dbReference type="InterPro" id="IPR000772">
    <property type="entry name" value="Ricin_B_lectin"/>
</dbReference>
<dbReference type="PROSITE" id="PS50231">
    <property type="entry name" value="RICIN_B_LECTIN"/>
    <property type="match status" value="1"/>
</dbReference>
<sequence length="144" mass="15712">MRRITRLLATLTTGLATAPIPAPPPLHQGQIFTKADRGRCLTGGPIGTVVSTRPCDNATPGQQWFQASTGTFYNGENCINAEGTTVRVTACEGGEPAQNWWFVEVIRNGRYGPCLTEESRSADIGKVRLRTCTWTLNQKWISSS</sequence>
<protein>
    <submittedName>
        <fullName evidence="3">Ricin-type beta-trefoil lectin domain-containing protein</fullName>
    </submittedName>
</protein>
<feature type="chain" id="PRO_5013280585" evidence="1">
    <location>
        <begin position="19"/>
        <end position="144"/>
    </location>
</feature>
<feature type="signal peptide" evidence="1">
    <location>
        <begin position="1"/>
        <end position="18"/>
    </location>
</feature>
<feature type="domain" description="Ricin B lectin" evidence="2">
    <location>
        <begin position="28"/>
        <end position="140"/>
    </location>
</feature>
<evidence type="ECO:0000313" key="4">
    <source>
        <dbReference type="Proteomes" id="UP000198415"/>
    </source>
</evidence>
<dbReference type="Proteomes" id="UP000198415">
    <property type="component" value="Unassembled WGS sequence"/>
</dbReference>
<evidence type="ECO:0000313" key="3">
    <source>
        <dbReference type="EMBL" id="SNS72042.1"/>
    </source>
</evidence>